<keyword evidence="3" id="KW-1185">Reference proteome</keyword>
<evidence type="ECO:0000256" key="1">
    <source>
        <dbReference type="SAM" id="MobiDB-lite"/>
    </source>
</evidence>
<comment type="caution">
    <text evidence="2">The sequence shown here is derived from an EMBL/GenBank/DDBJ whole genome shotgun (WGS) entry which is preliminary data.</text>
</comment>
<reference evidence="2" key="2">
    <citation type="submission" date="2022-01" db="EMBL/GenBank/DDBJ databases">
        <authorList>
            <person name="Yamashiro T."/>
            <person name="Shiraishi A."/>
            <person name="Satake H."/>
            <person name="Nakayama K."/>
        </authorList>
    </citation>
    <scope>NUCLEOTIDE SEQUENCE</scope>
</reference>
<gene>
    <name evidence="2" type="ORF">Tco_1017800</name>
</gene>
<feature type="compositionally biased region" description="Basic and acidic residues" evidence="1">
    <location>
        <begin position="78"/>
        <end position="92"/>
    </location>
</feature>
<dbReference type="Proteomes" id="UP001151760">
    <property type="component" value="Unassembled WGS sequence"/>
</dbReference>
<accession>A0ABQ5FSI8</accession>
<feature type="compositionally biased region" description="Acidic residues" evidence="1">
    <location>
        <begin position="63"/>
        <end position="74"/>
    </location>
</feature>
<feature type="region of interest" description="Disordered" evidence="1">
    <location>
        <begin position="57"/>
        <end position="99"/>
    </location>
</feature>
<dbReference type="EMBL" id="BQNB010017704">
    <property type="protein sequence ID" value="GJT66320.1"/>
    <property type="molecule type" value="Genomic_DNA"/>
</dbReference>
<name>A0ABQ5FSI8_9ASTR</name>
<organism evidence="2 3">
    <name type="scientific">Tanacetum coccineum</name>
    <dbReference type="NCBI Taxonomy" id="301880"/>
    <lineage>
        <taxon>Eukaryota</taxon>
        <taxon>Viridiplantae</taxon>
        <taxon>Streptophyta</taxon>
        <taxon>Embryophyta</taxon>
        <taxon>Tracheophyta</taxon>
        <taxon>Spermatophyta</taxon>
        <taxon>Magnoliopsida</taxon>
        <taxon>eudicotyledons</taxon>
        <taxon>Gunneridae</taxon>
        <taxon>Pentapetalae</taxon>
        <taxon>asterids</taxon>
        <taxon>campanulids</taxon>
        <taxon>Asterales</taxon>
        <taxon>Asteraceae</taxon>
        <taxon>Asteroideae</taxon>
        <taxon>Anthemideae</taxon>
        <taxon>Anthemidinae</taxon>
        <taxon>Tanacetum</taxon>
    </lineage>
</organism>
<protein>
    <recommendedName>
        <fullName evidence="4">C-type lectin domain-containing protein</fullName>
    </recommendedName>
</protein>
<evidence type="ECO:0000313" key="2">
    <source>
        <dbReference type="EMBL" id="GJT66320.1"/>
    </source>
</evidence>
<evidence type="ECO:0008006" key="4">
    <source>
        <dbReference type="Google" id="ProtNLM"/>
    </source>
</evidence>
<reference evidence="2" key="1">
    <citation type="journal article" date="2022" name="Int. J. Mol. Sci.">
        <title>Draft Genome of Tanacetum Coccineum: Genomic Comparison of Closely Related Tanacetum-Family Plants.</title>
        <authorList>
            <person name="Yamashiro T."/>
            <person name="Shiraishi A."/>
            <person name="Nakayama K."/>
            <person name="Satake H."/>
        </authorList>
    </citation>
    <scope>NUCLEOTIDE SEQUENCE</scope>
</reference>
<evidence type="ECO:0000313" key="3">
    <source>
        <dbReference type="Proteomes" id="UP001151760"/>
    </source>
</evidence>
<proteinExistence type="predicted"/>
<sequence>MTKVIKGEFEKIKDIKVEDVSLTCDTPLEIFNMEFSRLRGMDNDLFTYEVEVTNIPCNSKMDDDSEDKADDDMGYDPSDIRGDDEVELTDKESSDDEDEIAEVFRSDTNIFDYETPLCSAFNKFNYLLKVDPDLLTKDIMGFKTYEDYKDDWIYEWNKGIPWVDEKPWTDTGNDGYCNGGNLPGTYIIGNQLHYQDLEWYEALEDCELKDDALRNKAIIEAFIKDDDDESHYEQER</sequence>